<dbReference type="EMBL" id="CAJNNW010037474">
    <property type="protein sequence ID" value="CAE8742108.1"/>
    <property type="molecule type" value="Genomic_DNA"/>
</dbReference>
<dbReference type="AlphaFoldDB" id="A0A813LZ15"/>
<name>A0A813LZ15_POLGL</name>
<comment type="caution">
    <text evidence="1">The sequence shown here is derived from an EMBL/GenBank/DDBJ whole genome shotgun (WGS) entry which is preliminary data.</text>
</comment>
<reference evidence="1" key="1">
    <citation type="submission" date="2021-02" db="EMBL/GenBank/DDBJ databases">
        <authorList>
            <person name="Dougan E. K."/>
            <person name="Rhodes N."/>
            <person name="Thang M."/>
            <person name="Chan C."/>
        </authorList>
    </citation>
    <scope>NUCLEOTIDE SEQUENCE</scope>
</reference>
<accession>A0A813LZ15</accession>
<organism evidence="1 2">
    <name type="scientific">Polarella glacialis</name>
    <name type="common">Dinoflagellate</name>
    <dbReference type="NCBI Taxonomy" id="89957"/>
    <lineage>
        <taxon>Eukaryota</taxon>
        <taxon>Sar</taxon>
        <taxon>Alveolata</taxon>
        <taxon>Dinophyceae</taxon>
        <taxon>Suessiales</taxon>
        <taxon>Suessiaceae</taxon>
        <taxon>Polarella</taxon>
    </lineage>
</organism>
<protein>
    <submittedName>
        <fullName evidence="1">Uncharacterized protein</fullName>
    </submittedName>
</protein>
<dbReference type="Proteomes" id="UP000626109">
    <property type="component" value="Unassembled WGS sequence"/>
</dbReference>
<evidence type="ECO:0000313" key="1">
    <source>
        <dbReference type="EMBL" id="CAE8742108.1"/>
    </source>
</evidence>
<gene>
    <name evidence="1" type="ORF">PGLA2088_LOCUS50817</name>
</gene>
<evidence type="ECO:0000313" key="2">
    <source>
        <dbReference type="Proteomes" id="UP000626109"/>
    </source>
</evidence>
<proteinExistence type="predicted"/>
<feature type="non-terminal residue" evidence="1">
    <location>
        <position position="1"/>
    </location>
</feature>
<sequence length="103" mass="11198">HVAGARPRNVTCFVHVCTTGFLLAFVPDFGRQAFIFIKGGVSRASRDLQVSFSTLGDALQFEVRLQSILVRCFVLWVAPLASGVDMGLGRQCGCECLRKGAFC</sequence>